<protein>
    <submittedName>
        <fullName evidence="4">Uncharacterized protein</fullName>
    </submittedName>
</protein>
<feature type="coiled-coil region" evidence="1">
    <location>
        <begin position="53"/>
        <end position="83"/>
    </location>
</feature>
<dbReference type="EMBL" id="CAJOBA010001010">
    <property type="protein sequence ID" value="CAF3570506.1"/>
    <property type="molecule type" value="Genomic_DNA"/>
</dbReference>
<dbReference type="EMBL" id="CAJNOK010001010">
    <property type="protein sequence ID" value="CAF0788113.1"/>
    <property type="molecule type" value="Genomic_DNA"/>
</dbReference>
<evidence type="ECO:0000256" key="2">
    <source>
        <dbReference type="SAM" id="MobiDB-lite"/>
    </source>
</evidence>
<gene>
    <name evidence="4" type="ORF">GPM918_LOCUS16998</name>
    <name evidence="3" type="ORF">OVA965_LOCUS3988</name>
    <name evidence="6" type="ORF">SRO942_LOCUS16997</name>
    <name evidence="5" type="ORF">TMI583_LOCUS3986</name>
</gene>
<accession>A0A814LLS5</accession>
<dbReference type="Proteomes" id="UP000682733">
    <property type="component" value="Unassembled WGS sequence"/>
</dbReference>
<keyword evidence="1" id="KW-0175">Coiled coil</keyword>
<sequence length="119" mass="14167">MANYHDHDAFPPLTANKQPQHYNQNESNIIKKIFEHLFDVIDKKFQQLTKQLKKEINSSIRYQQQQKQELEVEDEDKETYLEEYEFDDIRTTIQAEQEEQAIEVDSNIEGHQVRSTPAS</sequence>
<proteinExistence type="predicted"/>
<evidence type="ECO:0000313" key="3">
    <source>
        <dbReference type="EMBL" id="CAF0788113.1"/>
    </source>
</evidence>
<organism evidence="4 7">
    <name type="scientific">Didymodactylos carnosus</name>
    <dbReference type="NCBI Taxonomy" id="1234261"/>
    <lineage>
        <taxon>Eukaryota</taxon>
        <taxon>Metazoa</taxon>
        <taxon>Spiralia</taxon>
        <taxon>Gnathifera</taxon>
        <taxon>Rotifera</taxon>
        <taxon>Eurotatoria</taxon>
        <taxon>Bdelloidea</taxon>
        <taxon>Philodinida</taxon>
        <taxon>Philodinidae</taxon>
        <taxon>Didymodactylos</taxon>
    </lineage>
</organism>
<evidence type="ECO:0000256" key="1">
    <source>
        <dbReference type="SAM" id="Coils"/>
    </source>
</evidence>
<dbReference type="Proteomes" id="UP000681722">
    <property type="component" value="Unassembled WGS sequence"/>
</dbReference>
<dbReference type="EMBL" id="CAJOBC010004577">
    <property type="protein sequence ID" value="CAF3833157.1"/>
    <property type="molecule type" value="Genomic_DNA"/>
</dbReference>
<name>A0A814LLS5_9BILA</name>
<feature type="compositionally biased region" description="Polar residues" evidence="2">
    <location>
        <begin position="15"/>
        <end position="24"/>
    </location>
</feature>
<comment type="caution">
    <text evidence="4">The sequence shown here is derived from an EMBL/GenBank/DDBJ whole genome shotgun (WGS) entry which is preliminary data.</text>
</comment>
<dbReference type="Proteomes" id="UP000677228">
    <property type="component" value="Unassembled WGS sequence"/>
</dbReference>
<reference evidence="4" key="1">
    <citation type="submission" date="2021-02" db="EMBL/GenBank/DDBJ databases">
        <authorList>
            <person name="Nowell W R."/>
        </authorList>
    </citation>
    <scope>NUCLEOTIDE SEQUENCE</scope>
</reference>
<dbReference type="AlphaFoldDB" id="A0A814LLS5"/>
<evidence type="ECO:0000313" key="4">
    <source>
        <dbReference type="EMBL" id="CAF1065415.1"/>
    </source>
</evidence>
<dbReference type="EMBL" id="CAJNOQ010004577">
    <property type="protein sequence ID" value="CAF1065415.1"/>
    <property type="molecule type" value="Genomic_DNA"/>
</dbReference>
<feature type="region of interest" description="Disordered" evidence="2">
    <location>
        <begin position="1"/>
        <end position="24"/>
    </location>
</feature>
<dbReference type="Proteomes" id="UP000663829">
    <property type="component" value="Unassembled WGS sequence"/>
</dbReference>
<evidence type="ECO:0000313" key="5">
    <source>
        <dbReference type="EMBL" id="CAF3570506.1"/>
    </source>
</evidence>
<evidence type="ECO:0000313" key="6">
    <source>
        <dbReference type="EMBL" id="CAF3833157.1"/>
    </source>
</evidence>
<keyword evidence="7" id="KW-1185">Reference proteome</keyword>
<evidence type="ECO:0000313" key="7">
    <source>
        <dbReference type="Proteomes" id="UP000663829"/>
    </source>
</evidence>